<dbReference type="EC" id="3.4.19.12" evidence="3"/>
<dbReference type="InterPro" id="IPR038765">
    <property type="entry name" value="Papain-like_cys_pep_sf"/>
</dbReference>
<evidence type="ECO:0000256" key="11">
    <source>
        <dbReference type="SAM" id="MobiDB-lite"/>
    </source>
</evidence>
<dbReference type="InterPro" id="IPR028889">
    <property type="entry name" value="USP"/>
</dbReference>
<feature type="compositionally biased region" description="Low complexity" evidence="11">
    <location>
        <begin position="57"/>
        <end position="79"/>
    </location>
</feature>
<dbReference type="Gene3D" id="3.90.70.10">
    <property type="entry name" value="Cysteine proteinases"/>
    <property type="match status" value="1"/>
</dbReference>
<keyword evidence="14" id="KW-1185">Reference proteome</keyword>
<dbReference type="PROSITE" id="PS50235">
    <property type="entry name" value="USP_3"/>
    <property type="match status" value="1"/>
</dbReference>
<dbReference type="PANTHER" id="PTHR24006:SF702">
    <property type="entry name" value="UBIQUITIN CARBOXYL-TERMINAL HYDROLASE 47"/>
    <property type="match status" value="1"/>
</dbReference>
<evidence type="ECO:0000256" key="4">
    <source>
        <dbReference type="ARBA" id="ARBA00022670"/>
    </source>
</evidence>
<dbReference type="Pfam" id="PF19718">
    <property type="entry name" value="USP47_C"/>
    <property type="match status" value="1"/>
</dbReference>
<dbReference type="Pfam" id="PF00443">
    <property type="entry name" value="UCH"/>
    <property type="match status" value="1"/>
</dbReference>
<accession>A0A0B2VPE6</accession>
<dbReference type="InterPro" id="IPR050164">
    <property type="entry name" value="Peptidase_C19"/>
</dbReference>
<dbReference type="InterPro" id="IPR045578">
    <property type="entry name" value="USP47_C"/>
</dbReference>
<feature type="compositionally biased region" description="Basic and acidic residues" evidence="11">
    <location>
        <begin position="1"/>
        <end position="20"/>
    </location>
</feature>
<dbReference type="PROSITE" id="PS00973">
    <property type="entry name" value="USP_2"/>
    <property type="match status" value="1"/>
</dbReference>
<dbReference type="GO" id="GO:0006508">
    <property type="term" value="P:proteolysis"/>
    <property type="evidence" value="ECO:0007669"/>
    <property type="project" value="UniProtKB-KW"/>
</dbReference>
<evidence type="ECO:0000256" key="6">
    <source>
        <dbReference type="ARBA" id="ARBA00022801"/>
    </source>
</evidence>
<evidence type="ECO:0000256" key="10">
    <source>
        <dbReference type="ARBA" id="ARBA00032453"/>
    </source>
</evidence>
<keyword evidence="4" id="KW-0645">Protease</keyword>
<dbReference type="Proteomes" id="UP000031036">
    <property type="component" value="Unassembled WGS sequence"/>
</dbReference>
<dbReference type="EMBL" id="JPKZ01001202">
    <property type="protein sequence ID" value="KHN83277.1"/>
    <property type="molecule type" value="Genomic_DNA"/>
</dbReference>
<protein>
    <recommendedName>
        <fullName evidence="8">Ubiquitin carboxyl-terminal hydrolase 47</fullName>
        <ecNumber evidence="3">3.4.19.12</ecNumber>
    </recommendedName>
    <alternativeName>
        <fullName evidence="9">Ubiquitin thioesterase 47</fullName>
    </alternativeName>
    <alternativeName>
        <fullName evidence="10">Ubiquitin-specific-processing protease 47</fullName>
    </alternativeName>
</protein>
<dbReference type="STRING" id="6265.A0A0B2VPE6"/>
<evidence type="ECO:0000256" key="8">
    <source>
        <dbReference type="ARBA" id="ARBA00026136"/>
    </source>
</evidence>
<evidence type="ECO:0000256" key="2">
    <source>
        <dbReference type="ARBA" id="ARBA00009085"/>
    </source>
</evidence>
<dbReference type="PANTHER" id="PTHR24006">
    <property type="entry name" value="UBIQUITIN CARBOXYL-TERMINAL HYDROLASE"/>
    <property type="match status" value="1"/>
</dbReference>
<dbReference type="GO" id="GO:0016579">
    <property type="term" value="P:protein deubiquitination"/>
    <property type="evidence" value="ECO:0007669"/>
    <property type="project" value="InterPro"/>
</dbReference>
<evidence type="ECO:0000256" key="3">
    <source>
        <dbReference type="ARBA" id="ARBA00012759"/>
    </source>
</evidence>
<dbReference type="OMA" id="CNNTPQM"/>
<organism evidence="13 14">
    <name type="scientific">Toxocara canis</name>
    <name type="common">Canine roundworm</name>
    <dbReference type="NCBI Taxonomy" id="6265"/>
    <lineage>
        <taxon>Eukaryota</taxon>
        <taxon>Metazoa</taxon>
        <taxon>Ecdysozoa</taxon>
        <taxon>Nematoda</taxon>
        <taxon>Chromadorea</taxon>
        <taxon>Rhabditida</taxon>
        <taxon>Spirurina</taxon>
        <taxon>Ascaridomorpha</taxon>
        <taxon>Ascaridoidea</taxon>
        <taxon>Toxocaridae</taxon>
        <taxon>Toxocara</taxon>
    </lineage>
</organism>
<feature type="domain" description="USP" evidence="12">
    <location>
        <begin position="129"/>
        <end position="492"/>
    </location>
</feature>
<evidence type="ECO:0000256" key="1">
    <source>
        <dbReference type="ARBA" id="ARBA00000707"/>
    </source>
</evidence>
<feature type="region of interest" description="Disordered" evidence="11">
    <location>
        <begin position="1"/>
        <end position="79"/>
    </location>
</feature>
<dbReference type="GO" id="GO:0005634">
    <property type="term" value="C:nucleus"/>
    <property type="evidence" value="ECO:0007669"/>
    <property type="project" value="TreeGrafter"/>
</dbReference>
<dbReference type="SUPFAM" id="SSF54001">
    <property type="entry name" value="Cysteine proteinases"/>
    <property type="match status" value="1"/>
</dbReference>
<feature type="region of interest" description="Disordered" evidence="11">
    <location>
        <begin position="934"/>
        <end position="953"/>
    </location>
</feature>
<comment type="catalytic activity">
    <reaction evidence="1">
        <text>Thiol-dependent hydrolysis of ester, thioester, amide, peptide and isopeptide bonds formed by the C-terminal Gly of ubiquitin (a 76-residue protein attached to proteins as an intracellular targeting signal).</text>
        <dbReference type="EC" id="3.4.19.12"/>
    </reaction>
</comment>
<proteinExistence type="inferred from homology"/>
<name>A0A0B2VPE6_TOXCA</name>
<keyword evidence="6 13" id="KW-0378">Hydrolase</keyword>
<evidence type="ECO:0000259" key="12">
    <source>
        <dbReference type="PROSITE" id="PS50235"/>
    </source>
</evidence>
<evidence type="ECO:0000256" key="7">
    <source>
        <dbReference type="ARBA" id="ARBA00022807"/>
    </source>
</evidence>
<keyword evidence="5" id="KW-0833">Ubl conjugation pathway</keyword>
<reference evidence="13 14" key="1">
    <citation type="submission" date="2014-11" db="EMBL/GenBank/DDBJ databases">
        <title>Genetic blueprint of the zoonotic pathogen Toxocara canis.</title>
        <authorList>
            <person name="Zhu X.-Q."/>
            <person name="Korhonen P.K."/>
            <person name="Cai H."/>
            <person name="Young N.D."/>
            <person name="Nejsum P."/>
            <person name="von Samson-Himmelstjerna G."/>
            <person name="Boag P.R."/>
            <person name="Tan P."/>
            <person name="Li Q."/>
            <person name="Min J."/>
            <person name="Yang Y."/>
            <person name="Wang X."/>
            <person name="Fang X."/>
            <person name="Hall R.S."/>
            <person name="Hofmann A."/>
            <person name="Sternberg P.W."/>
            <person name="Jex A.R."/>
            <person name="Gasser R.B."/>
        </authorList>
    </citation>
    <scope>NUCLEOTIDE SEQUENCE [LARGE SCALE GENOMIC DNA]</scope>
    <source>
        <strain evidence="13">PN_DK_2014</strain>
    </source>
</reference>
<dbReference type="PROSITE" id="PS00972">
    <property type="entry name" value="USP_1"/>
    <property type="match status" value="1"/>
</dbReference>
<feature type="compositionally biased region" description="Polar residues" evidence="11">
    <location>
        <begin position="1030"/>
        <end position="1047"/>
    </location>
</feature>
<feature type="region of interest" description="Disordered" evidence="11">
    <location>
        <begin position="1030"/>
        <end position="1050"/>
    </location>
</feature>
<evidence type="ECO:0000313" key="13">
    <source>
        <dbReference type="EMBL" id="KHN83277.1"/>
    </source>
</evidence>
<keyword evidence="7" id="KW-0788">Thiol protease</keyword>
<dbReference type="GO" id="GO:0005829">
    <property type="term" value="C:cytosol"/>
    <property type="evidence" value="ECO:0007669"/>
    <property type="project" value="TreeGrafter"/>
</dbReference>
<dbReference type="InterPro" id="IPR018200">
    <property type="entry name" value="USP_CS"/>
</dbReference>
<evidence type="ECO:0000256" key="9">
    <source>
        <dbReference type="ARBA" id="ARBA00029910"/>
    </source>
</evidence>
<dbReference type="OrthoDB" id="289038at2759"/>
<evidence type="ECO:0000313" key="14">
    <source>
        <dbReference type="Proteomes" id="UP000031036"/>
    </source>
</evidence>
<gene>
    <name evidence="13" type="primary">Ubp64E</name>
    <name evidence="13" type="ORF">Tcan_13469</name>
</gene>
<comment type="similarity">
    <text evidence="2">Belongs to the peptidase C19 family.</text>
</comment>
<feature type="compositionally biased region" description="Polar residues" evidence="11">
    <location>
        <begin position="934"/>
        <end position="950"/>
    </location>
</feature>
<dbReference type="InterPro" id="IPR001394">
    <property type="entry name" value="Peptidase_C19_UCH"/>
</dbReference>
<sequence>MVVMRKDGFPELPSHFELKRSSKSGTAVPMKSSGVGLSQRKKPAPLTLPVELGSGDARSSQSAAKSRAATAAEEGSGEEMAMNELFPSDSMLDVTKPTAGDGPTLAVAARRVFVGSTETNVDDNGHRYVGLRNQAMTCYLNSLIQTLYMTPEFRNAIYKWKFLGKLEDEGRSIACQLQKLFLLLQTSDKESLETKDLTASFGWSGCEVYDQHDVQELCRVMFDALEHKWRNTSNSSLIQDLYRHCLNCQRESVKPDTFLDLPLAINHGGTGDAYKSVEEALHAFVKPEILDGVNQYSCGNCGTNQNALKGLRFTQFPYLLTIQLKRFDFDRNTFHRIKLNDKMTFPMLLNLNEFVHCPSKSAQIEVPKKMSWANAVASNRKAAPPPAPPRVNYVERAEQQSLHIDEEEVEALVKKEGPCLYELFSVMVHQGSAAGGHYFAYIKNMDQDAWFCFNDCSVTAATIEDIHRTFGGSSGGWSSSNTNAYMLMYRKAQYGPAFEDDQITAIVLQIDRQRNAKFVKTVNLPSHLGSLLQRWEREEEEKLERKRLEETLVNVIVLYNGGPSTLRETQCTLRIPYTTKLRDVFVDAMLNFAHPDQLQSKNDMTLAEAFPNCASKAGYRADVHLMLDCKPHTMPFFYEIFEVGSFTLNVVPVNVERAELFGGRLVQFSETETVRMMKAKLAALYSEPPDEVDKLRLVLDKGAAASPTMILLDDDDLRSTFILTGTTVTAVTLFVDAGSPGAGRNEDRRMDFIKSRMFKILERKKHSLSLKIRLPNSAEYKHMGLSAPDSMATSRSTTPVVPVNQASATATVLASAPVVITNLQCVPQIHPLQTPLLASSHLSPASSNISDDEKDMMECCHSGALSDVCTPVLSPSLSEVEDLSDMEEANSHERCERYERTFNAVAAASSDRVSEIGGMNIGWRSPFEQFEQTPRSSAGTITGGTHTPSSAGPHEILTLNRVVGELFNVLSPSLSEVEDLSDMEEANSHERCERYERTFNAVAAASSDRVSEIGGMNIGWRSPFEQFEQTPRSSAGTITGGTHTPSSAGPHEILTLNRVVGELFNELVVSVDGRQLVTELKEWISEMIGLPSTQFVVLKHYNEDDDGYDCNATNENETVRDAYSTVNHISVKLRAPLKENERLIRVVRFDADTDEASQHEKWPFLFEVAGTVDMSVRVLLQRCREMLDTVCALNHDLNGLRLRDMVTGLGVPTLNMADRLGRRGNEWHKTVYLQILTEEQAEEWSRAGMGAYPVMVRRWKPSTLEVGPLVELTLSALHKDQVAALKNEISTHYHVPVDQIELTAGLPANAWSKWPYTKERIELIDNVEFTSAGKVPPTGTFNGKLVYFRLSGEPIKQLNSDEKRAIRLKDSTVKCGESVSSRRPERPLRIQLSTSISDDFSMDP</sequence>
<comment type="caution">
    <text evidence="13">The sequence shown here is derived from an EMBL/GenBank/DDBJ whole genome shotgun (WGS) entry which is preliminary data.</text>
</comment>
<dbReference type="GO" id="GO:0004843">
    <property type="term" value="F:cysteine-type deubiquitinase activity"/>
    <property type="evidence" value="ECO:0007669"/>
    <property type="project" value="UniProtKB-EC"/>
</dbReference>
<evidence type="ECO:0000256" key="5">
    <source>
        <dbReference type="ARBA" id="ARBA00022786"/>
    </source>
</evidence>